<accession>A0ABM4L5D8</accession>
<dbReference type="SUPFAM" id="SSF47819">
    <property type="entry name" value="HRDC-like"/>
    <property type="match status" value="1"/>
</dbReference>
<dbReference type="SMART" id="SM00657">
    <property type="entry name" value="RPOL4c"/>
    <property type="match status" value="1"/>
</dbReference>
<dbReference type="InterPro" id="IPR010997">
    <property type="entry name" value="HRDC-like_sf"/>
</dbReference>
<name>A0ABM4L5D8_EQUPR</name>
<keyword evidence="3" id="KW-0539">Nucleus</keyword>
<dbReference type="InterPro" id="IPR045222">
    <property type="entry name" value="Rpb4-like"/>
</dbReference>
<feature type="region of interest" description="Disordered" evidence="5">
    <location>
        <begin position="103"/>
        <end position="152"/>
    </location>
</feature>
<gene>
    <name evidence="8" type="primary">POLR2D</name>
</gene>
<comment type="subcellular location">
    <subcellularLocation>
        <location evidence="1">Nucleus</location>
    </subcellularLocation>
</comment>
<evidence type="ECO:0000256" key="4">
    <source>
        <dbReference type="ARBA" id="ARBA00025724"/>
    </source>
</evidence>
<sequence>MLKALKEIPPYVFVVTYPAFHHREFLGSATWRLPAFPPVLSRAPESRFLIHSSPQRGSWGSERPSAWSQDDRHRAHRTTGGALVAPALPRPGLRLLADRQRPIRLSRPPSCPPAPGPAPATPLPQRGGRLGASASGGVGGGARRGDGGWRQRPAGWRRGGGRLTAHLSQSLLLQKKLHKFELACLANLCPETAEESKALIPSLEGRFEDEELQQILDDIQTKRSFQY</sequence>
<dbReference type="GO" id="GO:0000428">
    <property type="term" value="C:DNA-directed RNA polymerase complex"/>
    <property type="evidence" value="ECO:0007669"/>
    <property type="project" value="UniProtKB-KW"/>
</dbReference>
<dbReference type="Proteomes" id="UP001652662">
    <property type="component" value="Chromosome 17"/>
</dbReference>
<protein>
    <submittedName>
        <fullName evidence="8">DNA-directed RNA polymerase II subunit RPB4 isoform X1</fullName>
    </submittedName>
</protein>
<proteinExistence type="inferred from homology"/>
<evidence type="ECO:0000256" key="3">
    <source>
        <dbReference type="ARBA" id="ARBA00023242"/>
    </source>
</evidence>
<reference evidence="8" key="1">
    <citation type="submission" date="2025-08" db="UniProtKB">
        <authorList>
            <consortium name="RefSeq"/>
        </authorList>
    </citation>
    <scope>IDENTIFICATION</scope>
    <source>
        <tissue evidence="8">Blood</tissue>
    </source>
</reference>
<keyword evidence="7" id="KW-1185">Reference proteome</keyword>
<feature type="domain" description="RNA polymerase Rpb4/RPC9 core" evidence="6">
    <location>
        <begin position="122"/>
        <end position="226"/>
    </location>
</feature>
<keyword evidence="2 8" id="KW-0240">DNA-directed RNA polymerase</keyword>
<organism evidence="7 8">
    <name type="scientific">Equus przewalskii</name>
    <name type="common">Przewalski's horse</name>
    <name type="synonym">Equus caballus przewalskii</name>
    <dbReference type="NCBI Taxonomy" id="9798"/>
    <lineage>
        <taxon>Eukaryota</taxon>
        <taxon>Metazoa</taxon>
        <taxon>Chordata</taxon>
        <taxon>Craniata</taxon>
        <taxon>Vertebrata</taxon>
        <taxon>Euteleostomi</taxon>
        <taxon>Mammalia</taxon>
        <taxon>Eutheria</taxon>
        <taxon>Laurasiatheria</taxon>
        <taxon>Perissodactyla</taxon>
        <taxon>Equidae</taxon>
        <taxon>Equus</taxon>
    </lineage>
</organism>
<dbReference type="PANTHER" id="PTHR21297">
    <property type="entry name" value="DNA-DIRECTED RNA POLYMERASE II"/>
    <property type="match status" value="1"/>
</dbReference>
<keyword evidence="2 8" id="KW-0804">Transcription</keyword>
<evidence type="ECO:0000259" key="6">
    <source>
        <dbReference type="SMART" id="SM00657"/>
    </source>
</evidence>
<evidence type="ECO:0000256" key="5">
    <source>
        <dbReference type="SAM" id="MobiDB-lite"/>
    </source>
</evidence>
<feature type="compositionally biased region" description="Pro residues" evidence="5">
    <location>
        <begin position="109"/>
        <end position="122"/>
    </location>
</feature>
<dbReference type="RefSeq" id="XP_070435654.1">
    <property type="nucleotide sequence ID" value="XM_070579553.1"/>
</dbReference>
<evidence type="ECO:0000313" key="7">
    <source>
        <dbReference type="Proteomes" id="UP001652662"/>
    </source>
</evidence>
<dbReference type="InterPro" id="IPR038324">
    <property type="entry name" value="Rpb4/RPC9_sf"/>
</dbReference>
<dbReference type="InterPro" id="IPR006590">
    <property type="entry name" value="RNA_pol_Rpb4/RPC9_core"/>
</dbReference>
<evidence type="ECO:0000256" key="2">
    <source>
        <dbReference type="ARBA" id="ARBA00022478"/>
    </source>
</evidence>
<evidence type="ECO:0000313" key="8">
    <source>
        <dbReference type="RefSeq" id="XP_070435654.1"/>
    </source>
</evidence>
<comment type="similarity">
    <text evidence="4">Belongs to the eukaryotic RPB4 RNA polymerase subunit family.</text>
</comment>
<dbReference type="Pfam" id="PF03874">
    <property type="entry name" value="RNA_pol_Rpb4"/>
    <property type="match status" value="1"/>
</dbReference>
<dbReference type="InterPro" id="IPR005574">
    <property type="entry name" value="Rpb4/RPC9"/>
</dbReference>
<feature type="compositionally biased region" description="Gly residues" evidence="5">
    <location>
        <begin position="128"/>
        <end position="142"/>
    </location>
</feature>
<dbReference type="GeneID" id="103544757"/>
<evidence type="ECO:0000256" key="1">
    <source>
        <dbReference type="ARBA" id="ARBA00004123"/>
    </source>
</evidence>
<dbReference type="Gene3D" id="1.20.1250.40">
    <property type="match status" value="1"/>
</dbReference>